<evidence type="ECO:0000313" key="1">
    <source>
        <dbReference type="EMBL" id="QDU43228.1"/>
    </source>
</evidence>
<gene>
    <name evidence="1" type="ORF">Mal52_17000</name>
</gene>
<sequence>MIKPTCCQICESEKIISNAHIVDQSHYSMGIHKAVVYRNPHAMIFKDPIKANTTAYVCGECGHIEFRVNDPQKFYSQVIEARGR</sequence>
<evidence type="ECO:0000313" key="2">
    <source>
        <dbReference type="Proteomes" id="UP000319383"/>
    </source>
</evidence>
<dbReference type="Proteomes" id="UP000319383">
    <property type="component" value="Chromosome"/>
</dbReference>
<reference evidence="1 2" key="1">
    <citation type="submission" date="2019-02" db="EMBL/GenBank/DDBJ databases">
        <title>Deep-cultivation of Planctomycetes and their phenomic and genomic characterization uncovers novel biology.</title>
        <authorList>
            <person name="Wiegand S."/>
            <person name="Jogler M."/>
            <person name="Boedeker C."/>
            <person name="Pinto D."/>
            <person name="Vollmers J."/>
            <person name="Rivas-Marin E."/>
            <person name="Kohn T."/>
            <person name="Peeters S.H."/>
            <person name="Heuer A."/>
            <person name="Rast P."/>
            <person name="Oberbeckmann S."/>
            <person name="Bunk B."/>
            <person name="Jeske O."/>
            <person name="Meyerdierks A."/>
            <person name="Storesund J.E."/>
            <person name="Kallscheuer N."/>
            <person name="Luecker S."/>
            <person name="Lage O.M."/>
            <person name="Pohl T."/>
            <person name="Merkel B.J."/>
            <person name="Hornburger P."/>
            <person name="Mueller R.-W."/>
            <person name="Bruemmer F."/>
            <person name="Labrenz M."/>
            <person name="Spormann A.M."/>
            <person name="Op den Camp H."/>
            <person name="Overmann J."/>
            <person name="Amann R."/>
            <person name="Jetten M.S.M."/>
            <person name="Mascher T."/>
            <person name="Medema M.H."/>
            <person name="Devos D.P."/>
            <person name="Kaster A.-K."/>
            <person name="Ovreas L."/>
            <person name="Rohde M."/>
            <person name="Galperin M.Y."/>
            <person name="Jogler C."/>
        </authorList>
    </citation>
    <scope>NUCLEOTIDE SEQUENCE [LARGE SCALE GENOMIC DNA]</scope>
    <source>
        <strain evidence="1 2">Mal52</strain>
    </source>
</reference>
<keyword evidence="2" id="KW-1185">Reference proteome</keyword>
<protein>
    <submittedName>
        <fullName evidence="1">Uncharacterized protein</fullName>
    </submittedName>
</protein>
<name>A0A517ZL81_9PLAN</name>
<dbReference type="KEGG" id="sdyn:Mal52_17000"/>
<dbReference type="EMBL" id="CP036276">
    <property type="protein sequence ID" value="QDU43228.1"/>
    <property type="molecule type" value="Genomic_DNA"/>
</dbReference>
<proteinExistence type="predicted"/>
<dbReference type="RefSeq" id="WP_145375362.1">
    <property type="nucleotide sequence ID" value="NZ_CP036276.1"/>
</dbReference>
<accession>A0A517ZL81</accession>
<organism evidence="1 2">
    <name type="scientific">Symmachiella dynata</name>
    <dbReference type="NCBI Taxonomy" id="2527995"/>
    <lineage>
        <taxon>Bacteria</taxon>
        <taxon>Pseudomonadati</taxon>
        <taxon>Planctomycetota</taxon>
        <taxon>Planctomycetia</taxon>
        <taxon>Planctomycetales</taxon>
        <taxon>Planctomycetaceae</taxon>
        <taxon>Symmachiella</taxon>
    </lineage>
</organism>
<dbReference type="AlphaFoldDB" id="A0A517ZL81"/>